<protein>
    <submittedName>
        <fullName evidence="1">Uncharacterized protein</fullName>
    </submittedName>
</protein>
<dbReference type="Gramene" id="OIV93867">
    <property type="protein sequence ID" value="OIV93867"/>
    <property type="gene ID" value="TanjilG_05570"/>
</dbReference>
<evidence type="ECO:0000313" key="2">
    <source>
        <dbReference type="Proteomes" id="UP000188354"/>
    </source>
</evidence>
<dbReference type="Proteomes" id="UP000188354">
    <property type="component" value="Chromosome LG17"/>
</dbReference>
<reference evidence="1 2" key="1">
    <citation type="journal article" date="2017" name="Plant Biotechnol. J.">
        <title>A comprehensive draft genome sequence for lupin (Lupinus angustifolius), an emerging health food: insights into plant-microbe interactions and legume evolution.</title>
        <authorList>
            <person name="Hane J.K."/>
            <person name="Ming Y."/>
            <person name="Kamphuis L.G."/>
            <person name="Nelson M.N."/>
            <person name="Garg G."/>
            <person name="Atkins C.A."/>
            <person name="Bayer P.E."/>
            <person name="Bravo A."/>
            <person name="Bringans S."/>
            <person name="Cannon S."/>
            <person name="Edwards D."/>
            <person name="Foley R."/>
            <person name="Gao L.L."/>
            <person name="Harrison M.J."/>
            <person name="Huang W."/>
            <person name="Hurgobin B."/>
            <person name="Li S."/>
            <person name="Liu C.W."/>
            <person name="McGrath A."/>
            <person name="Morahan G."/>
            <person name="Murray J."/>
            <person name="Weller J."/>
            <person name="Jian J."/>
            <person name="Singh K.B."/>
        </authorList>
    </citation>
    <scope>NUCLEOTIDE SEQUENCE [LARGE SCALE GENOMIC DNA]</scope>
    <source>
        <strain evidence="2">cv. Tanjil</strain>
        <tissue evidence="1">Whole plant</tissue>
    </source>
</reference>
<dbReference type="EMBL" id="CM007377">
    <property type="protein sequence ID" value="OIV93867.1"/>
    <property type="molecule type" value="Genomic_DNA"/>
</dbReference>
<accession>A0A4P1QSC7</accession>
<gene>
    <name evidence="1" type="ORF">TanjilG_05570</name>
</gene>
<organism evidence="1 2">
    <name type="scientific">Lupinus angustifolius</name>
    <name type="common">Narrow-leaved blue lupine</name>
    <dbReference type="NCBI Taxonomy" id="3871"/>
    <lineage>
        <taxon>Eukaryota</taxon>
        <taxon>Viridiplantae</taxon>
        <taxon>Streptophyta</taxon>
        <taxon>Embryophyta</taxon>
        <taxon>Tracheophyta</taxon>
        <taxon>Spermatophyta</taxon>
        <taxon>Magnoliopsida</taxon>
        <taxon>eudicotyledons</taxon>
        <taxon>Gunneridae</taxon>
        <taxon>Pentapetalae</taxon>
        <taxon>rosids</taxon>
        <taxon>fabids</taxon>
        <taxon>Fabales</taxon>
        <taxon>Fabaceae</taxon>
        <taxon>Papilionoideae</taxon>
        <taxon>50 kb inversion clade</taxon>
        <taxon>genistoids sensu lato</taxon>
        <taxon>core genistoids</taxon>
        <taxon>Genisteae</taxon>
        <taxon>Lupinus</taxon>
    </lineage>
</organism>
<proteinExistence type="predicted"/>
<sequence length="55" mass="6248">MNNSEVQDVVVNNMKDDAAKELLNVRHDHNVYINLLKDLMKDCCSTWLSVSDAVV</sequence>
<evidence type="ECO:0000313" key="1">
    <source>
        <dbReference type="EMBL" id="OIV93867.1"/>
    </source>
</evidence>
<keyword evidence="2" id="KW-1185">Reference proteome</keyword>
<name>A0A4P1QSC7_LUPAN</name>
<dbReference type="AlphaFoldDB" id="A0A4P1QSC7"/>